<comment type="subunit">
    <text evidence="11">Part of an enzyme complex containing four subunits: a flavoprotein, an iron-sulfur protein, plus two membrane-anchoring proteins, SdhC and SdhD. The complex can form homotrimers.</text>
</comment>
<name>A0A328AF49_9CAUL</name>
<dbReference type="PROSITE" id="PS01000">
    <property type="entry name" value="SDH_CYT_1"/>
    <property type="match status" value="1"/>
</dbReference>
<dbReference type="Proteomes" id="UP000249254">
    <property type="component" value="Unassembled WGS sequence"/>
</dbReference>
<dbReference type="InterPro" id="IPR034804">
    <property type="entry name" value="SQR/QFR_C/D"/>
</dbReference>
<evidence type="ECO:0000256" key="8">
    <source>
        <dbReference type="ARBA" id="ARBA00022989"/>
    </source>
</evidence>
<dbReference type="InterPro" id="IPR018495">
    <property type="entry name" value="Succ_DH_cyt_bsu_CS"/>
</dbReference>
<evidence type="ECO:0000256" key="13">
    <source>
        <dbReference type="SAM" id="Phobius"/>
    </source>
</evidence>
<keyword evidence="7 12" id="KW-0479">Metal-binding</keyword>
<feature type="transmembrane region" description="Helical" evidence="13">
    <location>
        <begin position="71"/>
        <end position="88"/>
    </location>
</feature>
<evidence type="ECO:0000256" key="11">
    <source>
        <dbReference type="ARBA" id="ARBA00025912"/>
    </source>
</evidence>
<dbReference type="EMBL" id="QFYQ01000001">
    <property type="protein sequence ID" value="RAK53362.1"/>
    <property type="molecule type" value="Genomic_DNA"/>
</dbReference>
<evidence type="ECO:0000256" key="1">
    <source>
        <dbReference type="ARBA" id="ARBA00004050"/>
    </source>
</evidence>
<comment type="subcellular location">
    <subcellularLocation>
        <location evidence="2">Membrane</location>
        <topology evidence="2">Multi-pass membrane protein</topology>
    </subcellularLocation>
</comment>
<evidence type="ECO:0000256" key="4">
    <source>
        <dbReference type="ARBA" id="ARBA00020076"/>
    </source>
</evidence>
<evidence type="ECO:0000256" key="2">
    <source>
        <dbReference type="ARBA" id="ARBA00004141"/>
    </source>
</evidence>
<reference evidence="15" key="1">
    <citation type="submission" date="2018-05" db="EMBL/GenBank/DDBJ databases">
        <authorList>
            <person name="Li X."/>
        </authorList>
    </citation>
    <scope>NUCLEOTIDE SEQUENCE [LARGE SCALE GENOMIC DNA]</scope>
    <source>
        <strain evidence="15">LX32</strain>
    </source>
</reference>
<feature type="transmembrane region" description="Helical" evidence="13">
    <location>
        <begin position="30"/>
        <end position="51"/>
    </location>
</feature>
<keyword evidence="10 13" id="KW-0472">Membrane</keyword>
<dbReference type="CDD" id="cd03499">
    <property type="entry name" value="SQR_TypeC_SdhC"/>
    <property type="match status" value="1"/>
</dbReference>
<keyword evidence="6 13" id="KW-0812">Transmembrane</keyword>
<dbReference type="PANTHER" id="PTHR10978">
    <property type="entry name" value="SUCCINATE DEHYDROGENASE CYTOCHROME B560 SUBUNIT"/>
    <property type="match status" value="1"/>
</dbReference>
<keyword evidence="5 12" id="KW-0349">Heme</keyword>
<evidence type="ECO:0000256" key="7">
    <source>
        <dbReference type="ARBA" id="ARBA00022723"/>
    </source>
</evidence>
<dbReference type="GO" id="GO:0009055">
    <property type="term" value="F:electron transfer activity"/>
    <property type="evidence" value="ECO:0007669"/>
    <property type="project" value="InterPro"/>
</dbReference>
<evidence type="ECO:0000256" key="6">
    <source>
        <dbReference type="ARBA" id="ARBA00022692"/>
    </source>
</evidence>
<evidence type="ECO:0000256" key="5">
    <source>
        <dbReference type="ARBA" id="ARBA00022617"/>
    </source>
</evidence>
<comment type="cofactor">
    <cofactor evidence="12">
        <name>heme</name>
        <dbReference type="ChEBI" id="CHEBI:30413"/>
    </cofactor>
    <text evidence="12">The heme is bound between the two transmembrane subunits.</text>
</comment>
<evidence type="ECO:0000256" key="9">
    <source>
        <dbReference type="ARBA" id="ARBA00023004"/>
    </source>
</evidence>
<dbReference type="GO" id="GO:0046872">
    <property type="term" value="F:metal ion binding"/>
    <property type="evidence" value="ECO:0007669"/>
    <property type="project" value="UniProtKB-KW"/>
</dbReference>
<dbReference type="Pfam" id="PF01127">
    <property type="entry name" value="Sdh_cyt"/>
    <property type="match status" value="1"/>
</dbReference>
<dbReference type="InterPro" id="IPR000701">
    <property type="entry name" value="SuccDH_FuR_B_TM-su"/>
</dbReference>
<feature type="binding site" description="axial binding residue" evidence="12">
    <location>
        <position position="86"/>
    </location>
    <ligand>
        <name>heme</name>
        <dbReference type="ChEBI" id="CHEBI:30413"/>
        <note>ligand shared with second transmembrane subunit</note>
    </ligand>
    <ligandPart>
        <name>Fe</name>
        <dbReference type="ChEBI" id="CHEBI:18248"/>
    </ligandPart>
</feature>
<evidence type="ECO:0000256" key="10">
    <source>
        <dbReference type="ARBA" id="ARBA00023136"/>
    </source>
</evidence>
<dbReference type="RefSeq" id="WP_111527114.1">
    <property type="nucleotide sequence ID" value="NZ_JBHRSG010000001.1"/>
</dbReference>
<comment type="similarity">
    <text evidence="3">Belongs to the cytochrome b560 family.</text>
</comment>
<dbReference type="PIRSF" id="PIRSF000178">
    <property type="entry name" value="SDH_cyt_b560"/>
    <property type="match status" value="1"/>
</dbReference>
<evidence type="ECO:0000313" key="14">
    <source>
        <dbReference type="EMBL" id="RAK53362.1"/>
    </source>
</evidence>
<proteinExistence type="inferred from homology"/>
<keyword evidence="9 12" id="KW-0408">Iron</keyword>
<gene>
    <name evidence="14" type="primary">sdhC</name>
    <name evidence="14" type="ORF">DJ017_01870</name>
</gene>
<keyword evidence="8 13" id="KW-1133">Transmembrane helix</keyword>
<dbReference type="Gene3D" id="1.20.1300.10">
    <property type="entry name" value="Fumarate reductase/succinate dehydrogenase, transmembrane subunit"/>
    <property type="match status" value="1"/>
</dbReference>
<dbReference type="NCBIfam" id="TIGR02970">
    <property type="entry name" value="succ_dehyd_cytB"/>
    <property type="match status" value="1"/>
</dbReference>
<dbReference type="OrthoDB" id="9799441at2"/>
<evidence type="ECO:0000256" key="3">
    <source>
        <dbReference type="ARBA" id="ARBA00007244"/>
    </source>
</evidence>
<dbReference type="AlphaFoldDB" id="A0A328AF49"/>
<sequence>MSDASKAMRERPLSPHLQVWRWHITMATSILHRATGVALYVGALIAAAWAVSLAKGPEAYAQFKGLMGSPLGKVVMFGLTLSFFYHLANGVRHLVWDMGKGLDVKTANATAVLVFAFTAAATIAVWAIAMMTGAI</sequence>
<dbReference type="PROSITE" id="PS01001">
    <property type="entry name" value="SDH_CYT_2"/>
    <property type="match status" value="1"/>
</dbReference>
<evidence type="ECO:0000256" key="12">
    <source>
        <dbReference type="PIRSR" id="PIRSR000178-1"/>
    </source>
</evidence>
<evidence type="ECO:0000313" key="15">
    <source>
        <dbReference type="Proteomes" id="UP000249254"/>
    </source>
</evidence>
<accession>A0A328AF49</accession>
<keyword evidence="15" id="KW-1185">Reference proteome</keyword>
<comment type="function">
    <text evidence="1">Membrane-anchoring subunit of succinate dehydrogenase (SDH).</text>
</comment>
<protein>
    <recommendedName>
        <fullName evidence="4">Succinate dehydrogenase cytochrome b556 subunit</fullName>
    </recommendedName>
</protein>
<dbReference type="InterPro" id="IPR014314">
    <property type="entry name" value="Succ_DH_cytb556"/>
</dbReference>
<dbReference type="PANTHER" id="PTHR10978:SF5">
    <property type="entry name" value="SUCCINATE DEHYDROGENASE CYTOCHROME B560 SUBUNIT, MITOCHONDRIAL"/>
    <property type="match status" value="1"/>
</dbReference>
<feature type="transmembrane region" description="Helical" evidence="13">
    <location>
        <begin position="109"/>
        <end position="129"/>
    </location>
</feature>
<dbReference type="GO" id="GO:0006099">
    <property type="term" value="P:tricarboxylic acid cycle"/>
    <property type="evidence" value="ECO:0007669"/>
    <property type="project" value="InterPro"/>
</dbReference>
<dbReference type="GO" id="GO:0016020">
    <property type="term" value="C:membrane"/>
    <property type="evidence" value="ECO:0007669"/>
    <property type="project" value="UniProtKB-SubCell"/>
</dbReference>
<organism evidence="14 15">
    <name type="scientific">Phenylobacterium soli</name>
    <dbReference type="NCBI Taxonomy" id="2170551"/>
    <lineage>
        <taxon>Bacteria</taxon>
        <taxon>Pseudomonadati</taxon>
        <taxon>Pseudomonadota</taxon>
        <taxon>Alphaproteobacteria</taxon>
        <taxon>Caulobacterales</taxon>
        <taxon>Caulobacteraceae</taxon>
        <taxon>Phenylobacterium</taxon>
    </lineage>
</organism>
<comment type="caution">
    <text evidence="14">The sequence shown here is derived from an EMBL/GenBank/DDBJ whole genome shotgun (WGS) entry which is preliminary data.</text>
</comment>
<dbReference type="SUPFAM" id="SSF81343">
    <property type="entry name" value="Fumarate reductase respiratory complex transmembrane subunits"/>
    <property type="match status" value="1"/>
</dbReference>